<name>A0A9W9J527_9EURO</name>
<evidence type="ECO:0000313" key="2">
    <source>
        <dbReference type="EMBL" id="KAJ5188460.1"/>
    </source>
</evidence>
<dbReference type="EMBL" id="JAPQKP010000005">
    <property type="protein sequence ID" value="KAJ5188460.1"/>
    <property type="molecule type" value="Genomic_DNA"/>
</dbReference>
<dbReference type="OrthoDB" id="4270586at2759"/>
<feature type="transmembrane region" description="Helical" evidence="1">
    <location>
        <begin position="20"/>
        <end position="40"/>
    </location>
</feature>
<evidence type="ECO:0008006" key="4">
    <source>
        <dbReference type="Google" id="ProtNLM"/>
    </source>
</evidence>
<comment type="caution">
    <text evidence="2">The sequence shown here is derived from an EMBL/GenBank/DDBJ whole genome shotgun (WGS) entry which is preliminary data.</text>
</comment>
<proteinExistence type="predicted"/>
<reference evidence="2" key="2">
    <citation type="journal article" date="2023" name="IMA Fungus">
        <title>Comparative genomic study of the Penicillium genus elucidates a diverse pangenome and 15 lateral gene transfer events.</title>
        <authorList>
            <person name="Petersen C."/>
            <person name="Sorensen T."/>
            <person name="Nielsen M.R."/>
            <person name="Sondergaard T.E."/>
            <person name="Sorensen J.L."/>
            <person name="Fitzpatrick D.A."/>
            <person name="Frisvad J.C."/>
            <person name="Nielsen K.L."/>
        </authorList>
    </citation>
    <scope>NUCLEOTIDE SEQUENCE</scope>
    <source>
        <strain evidence="2">IBT 16849</strain>
    </source>
</reference>
<accession>A0A9W9J527</accession>
<keyword evidence="1" id="KW-0812">Transmembrane</keyword>
<keyword evidence="1" id="KW-0472">Membrane</keyword>
<evidence type="ECO:0000313" key="3">
    <source>
        <dbReference type="Proteomes" id="UP001150879"/>
    </source>
</evidence>
<organism evidence="2 3">
    <name type="scientific">Penicillium cf. griseofulvum</name>
    <dbReference type="NCBI Taxonomy" id="2972120"/>
    <lineage>
        <taxon>Eukaryota</taxon>
        <taxon>Fungi</taxon>
        <taxon>Dikarya</taxon>
        <taxon>Ascomycota</taxon>
        <taxon>Pezizomycotina</taxon>
        <taxon>Eurotiomycetes</taxon>
        <taxon>Eurotiomycetidae</taxon>
        <taxon>Eurotiales</taxon>
        <taxon>Aspergillaceae</taxon>
        <taxon>Penicillium</taxon>
    </lineage>
</organism>
<keyword evidence="3" id="KW-1185">Reference proteome</keyword>
<keyword evidence="1" id="KW-1133">Transmembrane helix</keyword>
<protein>
    <recommendedName>
        <fullName evidence="4">Acyltransferase 3 domain-containing protein</fullName>
    </recommendedName>
</protein>
<evidence type="ECO:0000256" key="1">
    <source>
        <dbReference type="SAM" id="Phobius"/>
    </source>
</evidence>
<dbReference type="Proteomes" id="UP001150879">
    <property type="component" value="Unassembled WGS sequence"/>
</dbReference>
<feature type="transmembrane region" description="Helical" evidence="1">
    <location>
        <begin position="52"/>
        <end position="69"/>
    </location>
</feature>
<gene>
    <name evidence="2" type="ORF">N7472_007474</name>
</gene>
<dbReference type="AlphaFoldDB" id="A0A9W9J527"/>
<sequence length="100" mass="10680">MRGAPLPSSSGAVGRISYSLYLVHGPVMHGVGYRVFPLIWAAVGRDGWRDPVGLALGWLVVFSVVFYIADRVMVAVDELRSVGGATDACSCTLIGSLQRE</sequence>
<reference evidence="2" key="1">
    <citation type="submission" date="2022-11" db="EMBL/GenBank/DDBJ databases">
        <authorList>
            <person name="Petersen C."/>
        </authorList>
    </citation>
    <scope>NUCLEOTIDE SEQUENCE</scope>
    <source>
        <strain evidence="2">IBT 16849</strain>
    </source>
</reference>